<dbReference type="AlphaFoldDB" id="A0A914C8E6"/>
<dbReference type="PANTHER" id="PTHR32046">
    <property type="entry name" value="G DOMAIN-CONTAINING PROTEIN"/>
    <property type="match status" value="1"/>
</dbReference>
<dbReference type="Gene3D" id="3.40.50.300">
    <property type="entry name" value="P-loop containing nucleotide triphosphate hydrolases"/>
    <property type="match status" value="1"/>
</dbReference>
<dbReference type="Proteomes" id="UP000887540">
    <property type="component" value="Unplaced"/>
</dbReference>
<dbReference type="InterPro" id="IPR027417">
    <property type="entry name" value="P-loop_NTPase"/>
</dbReference>
<evidence type="ECO:0000313" key="1">
    <source>
        <dbReference type="Proteomes" id="UP000887540"/>
    </source>
</evidence>
<accession>A0A914C8E6</accession>
<protein>
    <submittedName>
        <fullName evidence="2">DUF2357 domain-containing protein</fullName>
    </submittedName>
</protein>
<dbReference type="WBParaSite" id="ACRNAN_Path_46.g169.t1">
    <property type="protein sequence ID" value="ACRNAN_Path_46.g169.t1"/>
    <property type="gene ID" value="ACRNAN_Path_46.g169"/>
</dbReference>
<dbReference type="PANTHER" id="PTHR32046:SF11">
    <property type="entry name" value="IMMUNE-ASSOCIATED NUCLEOTIDE-BINDING PROTEIN 10-LIKE"/>
    <property type="match status" value="1"/>
</dbReference>
<name>A0A914C8E6_9BILA</name>
<proteinExistence type="predicted"/>
<evidence type="ECO:0000313" key="2">
    <source>
        <dbReference type="WBParaSite" id="ACRNAN_Path_46.g169.t1"/>
    </source>
</evidence>
<keyword evidence="1" id="KW-1185">Reference proteome</keyword>
<reference evidence="2" key="1">
    <citation type="submission" date="2022-11" db="UniProtKB">
        <authorList>
            <consortium name="WormBaseParasite"/>
        </authorList>
    </citation>
    <scope>IDENTIFICATION</scope>
</reference>
<sequence length="823" mass="93916">MTYRTFEEALIGPEICSKSCRLKPVNEDFQTKDIQVGGYADHEVHSEGQSLTPITAPYVTTWIDENGVQYLVRLIDTLEMVDARGPDSNKTIANTIDYIACVQEIHGIIILLQPNQTKLTVIFRYCLNELFSRLHRDALKNIFFVFPYARASNFKPRNAVHILCGFLRDINYKQGVSIAATKENMFFLDTEAFLHVCKTRRNVDFDKLEKEAYKQSWDVSRKENDRLFTFITRRYEALHRDLEGTPENTLFLTPDPYLLEDDRSSLSASSGTSITEIEYNSDKSTPTLISQILADRYVYRSITETISLGAPYLLVSPEVLEKNILPWLKNLAEQRAKAIAVRALARAEKKGRWKGHATVAHLIAEVLLEKEIRRGPLPSQPEREDRVLKIAHLLANSHLYFRLSILGFPDRDRNPAKNDGPLPDFGEVNALLRLWTIARAIEVSRSLFLEQRWTLLGEIAGESVQGVESARSVYAQIVNSPLKRQLAVALNKMGRSSKWLELGLPIKDFPPTRVSVVRDSKRYPCFWTDPESDIEAYNRGLKFYVQALALDDFLDIKSHEELETEKDPNEVLIFRTRRDQIYAEKLRVACLPFERHRDVLLSISNRYSFLDKARSLDPDGKIPELIETILHGRWHPELADQTAAFRLEFLANIYTPKLNPELEAIRQRVLWSSIVGAAQYAAAYESNTRSKNRDGIDDVEFLLPNSLRLSIHKKPESSGHFTIEIGPSIHRTPWHGTAAMRDSQDGKGVSLETRLSLELKHESYIPVFVANSKANTTFLSEMATTYQPIVWLAAPVVERVRKEGANDGDAILTKITQEKLRHL</sequence>
<organism evidence="1 2">
    <name type="scientific">Acrobeloides nanus</name>
    <dbReference type="NCBI Taxonomy" id="290746"/>
    <lineage>
        <taxon>Eukaryota</taxon>
        <taxon>Metazoa</taxon>
        <taxon>Ecdysozoa</taxon>
        <taxon>Nematoda</taxon>
        <taxon>Chromadorea</taxon>
        <taxon>Rhabditida</taxon>
        <taxon>Tylenchina</taxon>
        <taxon>Cephalobomorpha</taxon>
        <taxon>Cephaloboidea</taxon>
        <taxon>Cephalobidae</taxon>
        <taxon>Acrobeloides</taxon>
    </lineage>
</organism>